<evidence type="ECO:0000313" key="2">
    <source>
        <dbReference type="Proteomes" id="UP000050525"/>
    </source>
</evidence>
<reference evidence="1 2" key="1">
    <citation type="journal article" date="2012" name="Genome Biol.">
        <title>Sequencing three crocodilian genomes to illuminate the evolution of archosaurs and amniotes.</title>
        <authorList>
            <person name="St John J.A."/>
            <person name="Braun E.L."/>
            <person name="Isberg S.R."/>
            <person name="Miles L.G."/>
            <person name="Chong A.Y."/>
            <person name="Gongora J."/>
            <person name="Dalzell P."/>
            <person name="Moran C."/>
            <person name="Bed'hom B."/>
            <person name="Abzhanov A."/>
            <person name="Burgess S.C."/>
            <person name="Cooksey A.M."/>
            <person name="Castoe T.A."/>
            <person name="Crawford N.G."/>
            <person name="Densmore L.D."/>
            <person name="Drew J.C."/>
            <person name="Edwards S.V."/>
            <person name="Faircloth B.C."/>
            <person name="Fujita M.K."/>
            <person name="Greenwold M.J."/>
            <person name="Hoffmann F.G."/>
            <person name="Howard J.M."/>
            <person name="Iguchi T."/>
            <person name="Janes D.E."/>
            <person name="Khan S.Y."/>
            <person name="Kohno S."/>
            <person name="de Koning A.J."/>
            <person name="Lance S.L."/>
            <person name="McCarthy F.M."/>
            <person name="McCormack J.E."/>
            <person name="Merchant M.E."/>
            <person name="Peterson D.G."/>
            <person name="Pollock D.D."/>
            <person name="Pourmand N."/>
            <person name="Raney B.J."/>
            <person name="Roessler K.A."/>
            <person name="Sanford J.R."/>
            <person name="Sawyer R.H."/>
            <person name="Schmidt C.J."/>
            <person name="Triplett E.W."/>
            <person name="Tuberville T.D."/>
            <person name="Venegas-Anaya M."/>
            <person name="Howard J.T."/>
            <person name="Jarvis E.D."/>
            <person name="Guillette L.J.Jr."/>
            <person name="Glenn T.C."/>
            <person name="Green R.E."/>
            <person name="Ray D.A."/>
        </authorList>
    </citation>
    <scope>NUCLEOTIDE SEQUENCE [LARGE SCALE GENOMIC DNA]</scope>
    <source>
        <strain evidence="1">KSC_2009_1</strain>
    </source>
</reference>
<organism evidence="1 2">
    <name type="scientific">Alligator mississippiensis</name>
    <name type="common">American alligator</name>
    <dbReference type="NCBI Taxonomy" id="8496"/>
    <lineage>
        <taxon>Eukaryota</taxon>
        <taxon>Metazoa</taxon>
        <taxon>Chordata</taxon>
        <taxon>Craniata</taxon>
        <taxon>Vertebrata</taxon>
        <taxon>Euteleostomi</taxon>
        <taxon>Archelosauria</taxon>
        <taxon>Archosauria</taxon>
        <taxon>Crocodylia</taxon>
        <taxon>Alligatoridae</taxon>
        <taxon>Alligatorinae</taxon>
        <taxon>Alligator</taxon>
    </lineage>
</organism>
<protein>
    <submittedName>
        <fullName evidence="1">Uncharacterized protein</fullName>
    </submittedName>
</protein>
<sequence>MEGGNMVHWKRYKNGNEDTRSLRLLRQGQEHMYCKPKMALEFVLSSKQVFTDTMSVIRSLFFPSLKPISDPKLNHSYHQKELALGRVGQEGK</sequence>
<keyword evidence="2" id="KW-1185">Reference proteome</keyword>
<dbReference type="Proteomes" id="UP000050525">
    <property type="component" value="Unassembled WGS sequence"/>
</dbReference>
<accession>A0A151M577</accession>
<proteinExistence type="predicted"/>
<dbReference type="AlphaFoldDB" id="A0A151M577"/>
<dbReference type="EMBL" id="AKHW03006584">
    <property type="protein sequence ID" value="KYO19631.1"/>
    <property type="molecule type" value="Genomic_DNA"/>
</dbReference>
<comment type="caution">
    <text evidence="1">The sequence shown here is derived from an EMBL/GenBank/DDBJ whole genome shotgun (WGS) entry which is preliminary data.</text>
</comment>
<evidence type="ECO:0000313" key="1">
    <source>
        <dbReference type="EMBL" id="KYO19631.1"/>
    </source>
</evidence>
<name>A0A151M577_ALLMI</name>
<gene>
    <name evidence="1" type="ORF">Y1Q_0007541</name>
</gene>